<dbReference type="InterPro" id="IPR000682">
    <property type="entry name" value="PCMT"/>
</dbReference>
<evidence type="ECO:0000256" key="7">
    <source>
        <dbReference type="ARBA" id="ARBA00022679"/>
    </source>
</evidence>
<dbReference type="InterPro" id="IPR029063">
    <property type="entry name" value="SAM-dependent_MTases_sf"/>
</dbReference>
<evidence type="ECO:0000256" key="8">
    <source>
        <dbReference type="ARBA" id="ARBA00022691"/>
    </source>
</evidence>
<name>A0A921E243_9HYPH</name>
<dbReference type="PANTHER" id="PTHR11579:SF0">
    <property type="entry name" value="PROTEIN-L-ISOASPARTATE(D-ASPARTATE) O-METHYLTRANSFERASE"/>
    <property type="match status" value="1"/>
</dbReference>
<dbReference type="GO" id="GO:0005737">
    <property type="term" value="C:cytoplasm"/>
    <property type="evidence" value="ECO:0007669"/>
    <property type="project" value="UniProtKB-SubCell"/>
</dbReference>
<dbReference type="GO" id="GO:0004719">
    <property type="term" value="F:protein-L-isoaspartate (D-aspartate) O-methyltransferase activity"/>
    <property type="evidence" value="ECO:0007669"/>
    <property type="project" value="UniProtKB-EC"/>
</dbReference>
<dbReference type="PANTHER" id="PTHR11579">
    <property type="entry name" value="PROTEIN-L-ISOASPARTATE O-METHYLTRANSFERASE"/>
    <property type="match status" value="1"/>
</dbReference>
<dbReference type="Gene3D" id="3.40.50.150">
    <property type="entry name" value="Vaccinia Virus protein VP39"/>
    <property type="match status" value="1"/>
</dbReference>
<dbReference type="GO" id="GO:0032259">
    <property type="term" value="P:methylation"/>
    <property type="evidence" value="ECO:0007669"/>
    <property type="project" value="UniProtKB-KW"/>
</dbReference>
<evidence type="ECO:0000313" key="12">
    <source>
        <dbReference type="EMBL" id="HJE23012.1"/>
    </source>
</evidence>
<evidence type="ECO:0000256" key="3">
    <source>
        <dbReference type="ARBA" id="ARBA00011890"/>
    </source>
</evidence>
<protein>
    <recommendedName>
        <fullName evidence="4">Protein-L-isoaspartate O-methyltransferase</fullName>
        <ecNumber evidence="3">2.1.1.77</ecNumber>
    </recommendedName>
    <alternativeName>
        <fullName evidence="11">L-isoaspartyl protein carboxyl methyltransferase</fullName>
    </alternativeName>
    <alternativeName>
        <fullName evidence="9">Protein L-isoaspartyl methyltransferase</fullName>
    </alternativeName>
    <alternativeName>
        <fullName evidence="10">Protein-beta-aspartate methyltransferase</fullName>
    </alternativeName>
</protein>
<evidence type="ECO:0000256" key="9">
    <source>
        <dbReference type="ARBA" id="ARBA00030757"/>
    </source>
</evidence>
<accession>A0A921E243</accession>
<evidence type="ECO:0000256" key="11">
    <source>
        <dbReference type="ARBA" id="ARBA00031350"/>
    </source>
</evidence>
<comment type="caution">
    <text evidence="12">The sequence shown here is derived from an EMBL/GenBank/DDBJ whole genome shotgun (WGS) entry which is preliminary data.</text>
</comment>
<keyword evidence="5" id="KW-0963">Cytoplasm</keyword>
<evidence type="ECO:0000256" key="2">
    <source>
        <dbReference type="ARBA" id="ARBA00005369"/>
    </source>
</evidence>
<keyword evidence="7" id="KW-0808">Transferase</keyword>
<keyword evidence="8" id="KW-0949">S-adenosyl-L-methionine</keyword>
<evidence type="ECO:0000313" key="13">
    <source>
        <dbReference type="Proteomes" id="UP000742631"/>
    </source>
</evidence>
<dbReference type="Proteomes" id="UP000742631">
    <property type="component" value="Unassembled WGS sequence"/>
</dbReference>
<comment type="subcellular location">
    <subcellularLocation>
        <location evidence="1">Cytoplasm</location>
    </subcellularLocation>
</comment>
<evidence type="ECO:0000256" key="4">
    <source>
        <dbReference type="ARBA" id="ARBA00013346"/>
    </source>
</evidence>
<dbReference type="CDD" id="cd02440">
    <property type="entry name" value="AdoMet_MTases"/>
    <property type="match status" value="1"/>
</dbReference>
<dbReference type="SUPFAM" id="SSF53335">
    <property type="entry name" value="S-adenosyl-L-methionine-dependent methyltransferases"/>
    <property type="match status" value="1"/>
</dbReference>
<keyword evidence="6 12" id="KW-0489">Methyltransferase</keyword>
<dbReference type="Pfam" id="PF01135">
    <property type="entry name" value="PCMT"/>
    <property type="match status" value="1"/>
</dbReference>
<sequence>MAPDSIFDDRGLAIVRRAYAVQMLALAGIGDDPALEDALATVPREAFLGPPPWQIARPGGYVPLPKADPVLAYQDALFALAPGRGVNNGSPALHALWLHRAGCAPGSRIVHLGAGTGYYTALIAHLVGATGQVTAVECDGSLADRARANLSHLPNVTVIAGDGARWPRDEADCIYVNFSVERPAPAWLDRLGIGGRLVFPLGIPAPQRGTGGGRHALRGAGLCVRRQGESAFSVTWLGAAFFVCAEGGAGDLTGSEAEREALKDAFERGGVEFVRSLRWRQRPDPARSWFTGSGWSLSYDDVE</sequence>
<evidence type="ECO:0000256" key="1">
    <source>
        <dbReference type="ARBA" id="ARBA00004496"/>
    </source>
</evidence>
<dbReference type="EMBL" id="DYYG01000013">
    <property type="protein sequence ID" value="HJE23012.1"/>
    <property type="molecule type" value="Genomic_DNA"/>
</dbReference>
<reference evidence="12" key="1">
    <citation type="journal article" date="2021" name="PeerJ">
        <title>Extensive microbial diversity within the chicken gut microbiome revealed by metagenomics and culture.</title>
        <authorList>
            <person name="Gilroy R."/>
            <person name="Ravi A."/>
            <person name="Getino M."/>
            <person name="Pursley I."/>
            <person name="Horton D.L."/>
            <person name="Alikhan N.F."/>
            <person name="Baker D."/>
            <person name="Gharbi K."/>
            <person name="Hall N."/>
            <person name="Watson M."/>
            <person name="Adriaenssens E.M."/>
            <person name="Foster-Nyarko E."/>
            <person name="Jarju S."/>
            <person name="Secka A."/>
            <person name="Antonio M."/>
            <person name="Oren A."/>
            <person name="Chaudhuri R.R."/>
            <person name="La Ragione R."/>
            <person name="Hildebrand F."/>
            <person name="Pallen M.J."/>
        </authorList>
    </citation>
    <scope>NUCLEOTIDE SEQUENCE</scope>
    <source>
        <strain evidence="12">316</strain>
    </source>
</reference>
<organism evidence="12 13">
    <name type="scientific">Methylorubrum populi</name>
    <dbReference type="NCBI Taxonomy" id="223967"/>
    <lineage>
        <taxon>Bacteria</taxon>
        <taxon>Pseudomonadati</taxon>
        <taxon>Pseudomonadota</taxon>
        <taxon>Alphaproteobacteria</taxon>
        <taxon>Hyphomicrobiales</taxon>
        <taxon>Methylobacteriaceae</taxon>
        <taxon>Methylorubrum</taxon>
    </lineage>
</organism>
<evidence type="ECO:0000256" key="10">
    <source>
        <dbReference type="ARBA" id="ARBA00031323"/>
    </source>
</evidence>
<proteinExistence type="inferred from homology"/>
<evidence type="ECO:0000256" key="5">
    <source>
        <dbReference type="ARBA" id="ARBA00022490"/>
    </source>
</evidence>
<dbReference type="EC" id="2.1.1.77" evidence="3"/>
<dbReference type="AlphaFoldDB" id="A0A921E243"/>
<gene>
    <name evidence="12" type="ORF">K8W01_05075</name>
</gene>
<evidence type="ECO:0000256" key="6">
    <source>
        <dbReference type="ARBA" id="ARBA00022603"/>
    </source>
</evidence>
<reference evidence="12" key="2">
    <citation type="submission" date="2021-09" db="EMBL/GenBank/DDBJ databases">
        <authorList>
            <person name="Gilroy R."/>
        </authorList>
    </citation>
    <scope>NUCLEOTIDE SEQUENCE</scope>
    <source>
        <strain evidence="12">316</strain>
    </source>
</reference>
<comment type="similarity">
    <text evidence="2">Belongs to the methyltransferase superfamily. L-isoaspartyl/D-aspartyl protein methyltransferase family.</text>
</comment>